<sequence>MIYKSGNGKAVIKMDPGTHLFKGSLYRKKKKKKTESLSSGGIVSYGFQCGAPPLMGVLKSGKNNSKAVGTLV</sequence>
<dbReference type="EMBL" id="MU167230">
    <property type="protein sequence ID" value="KAG0149124.1"/>
    <property type="molecule type" value="Genomic_DNA"/>
</dbReference>
<dbReference type="Proteomes" id="UP000886653">
    <property type="component" value="Unassembled WGS sequence"/>
</dbReference>
<protein>
    <submittedName>
        <fullName evidence="1">Uncharacterized protein</fullName>
    </submittedName>
</protein>
<organism evidence="1 2">
    <name type="scientific">Cronartium quercuum f. sp. fusiforme G11</name>
    <dbReference type="NCBI Taxonomy" id="708437"/>
    <lineage>
        <taxon>Eukaryota</taxon>
        <taxon>Fungi</taxon>
        <taxon>Dikarya</taxon>
        <taxon>Basidiomycota</taxon>
        <taxon>Pucciniomycotina</taxon>
        <taxon>Pucciniomycetes</taxon>
        <taxon>Pucciniales</taxon>
        <taxon>Coleosporiaceae</taxon>
        <taxon>Cronartium</taxon>
    </lineage>
</organism>
<keyword evidence="2" id="KW-1185">Reference proteome</keyword>
<evidence type="ECO:0000313" key="2">
    <source>
        <dbReference type="Proteomes" id="UP000886653"/>
    </source>
</evidence>
<dbReference type="AlphaFoldDB" id="A0A9P6TER5"/>
<comment type="caution">
    <text evidence="1">The sequence shown here is derived from an EMBL/GenBank/DDBJ whole genome shotgun (WGS) entry which is preliminary data.</text>
</comment>
<reference evidence="1" key="1">
    <citation type="submission" date="2013-11" db="EMBL/GenBank/DDBJ databases">
        <title>Genome sequence of the fusiform rust pathogen reveals effectors for host alternation and coevolution with pine.</title>
        <authorList>
            <consortium name="DOE Joint Genome Institute"/>
            <person name="Smith K."/>
            <person name="Pendleton A."/>
            <person name="Kubisiak T."/>
            <person name="Anderson C."/>
            <person name="Salamov A."/>
            <person name="Aerts A."/>
            <person name="Riley R."/>
            <person name="Clum A."/>
            <person name="Lindquist E."/>
            <person name="Ence D."/>
            <person name="Campbell M."/>
            <person name="Kronenberg Z."/>
            <person name="Feau N."/>
            <person name="Dhillon B."/>
            <person name="Hamelin R."/>
            <person name="Burleigh J."/>
            <person name="Smith J."/>
            <person name="Yandell M."/>
            <person name="Nelson C."/>
            <person name="Grigoriev I."/>
            <person name="Davis J."/>
        </authorList>
    </citation>
    <scope>NUCLEOTIDE SEQUENCE</scope>
    <source>
        <strain evidence="1">G11</strain>
    </source>
</reference>
<evidence type="ECO:0000313" key="1">
    <source>
        <dbReference type="EMBL" id="KAG0149124.1"/>
    </source>
</evidence>
<gene>
    <name evidence="1" type="ORF">CROQUDRAFT_349618</name>
</gene>
<name>A0A9P6TER5_9BASI</name>
<accession>A0A9P6TER5</accession>
<proteinExistence type="predicted"/>